<evidence type="ECO:0000256" key="5">
    <source>
        <dbReference type="HAMAP-Rule" id="MF_00376"/>
    </source>
</evidence>
<comment type="similarity">
    <text evidence="1 5">Belongs to the CoaE family.</text>
</comment>
<keyword evidence="8" id="KW-1185">Reference proteome</keyword>
<evidence type="ECO:0000256" key="3">
    <source>
        <dbReference type="ARBA" id="ARBA00022840"/>
    </source>
</evidence>
<dbReference type="PANTHER" id="PTHR10695">
    <property type="entry name" value="DEPHOSPHO-COA KINASE-RELATED"/>
    <property type="match status" value="1"/>
</dbReference>
<dbReference type="SUPFAM" id="SSF52540">
    <property type="entry name" value="P-loop containing nucleoside triphosphate hydrolases"/>
    <property type="match status" value="1"/>
</dbReference>
<dbReference type="RefSeq" id="WP_018625376.1">
    <property type="nucleotide sequence ID" value="NZ_CP140158.1"/>
</dbReference>
<comment type="catalytic activity">
    <reaction evidence="5">
        <text>3'-dephospho-CoA + ATP = ADP + CoA + H(+)</text>
        <dbReference type="Rhea" id="RHEA:18245"/>
        <dbReference type="ChEBI" id="CHEBI:15378"/>
        <dbReference type="ChEBI" id="CHEBI:30616"/>
        <dbReference type="ChEBI" id="CHEBI:57287"/>
        <dbReference type="ChEBI" id="CHEBI:57328"/>
        <dbReference type="ChEBI" id="CHEBI:456216"/>
        <dbReference type="EC" id="2.7.1.24"/>
    </reaction>
</comment>
<dbReference type="HAMAP" id="MF_00376">
    <property type="entry name" value="Dephospho_CoA_kinase"/>
    <property type="match status" value="1"/>
</dbReference>
<feature type="binding site" evidence="5">
    <location>
        <begin position="12"/>
        <end position="17"/>
    </location>
    <ligand>
        <name>ATP</name>
        <dbReference type="ChEBI" id="CHEBI:30616"/>
    </ligand>
</feature>
<dbReference type="PANTHER" id="PTHR10695:SF46">
    <property type="entry name" value="BIFUNCTIONAL COENZYME A SYNTHASE-RELATED"/>
    <property type="match status" value="1"/>
</dbReference>
<comment type="function">
    <text evidence="5">Catalyzes the phosphorylation of the 3'-hydroxyl group of dephosphocoenzyme A to form coenzyme A.</text>
</comment>
<evidence type="ECO:0000256" key="2">
    <source>
        <dbReference type="ARBA" id="ARBA00022741"/>
    </source>
</evidence>
<dbReference type="EC" id="2.7.1.24" evidence="5 6"/>
<keyword evidence="2 5" id="KW-0547">Nucleotide-binding</keyword>
<dbReference type="EMBL" id="CP140158">
    <property type="protein sequence ID" value="WQG85006.1"/>
    <property type="molecule type" value="Genomic_DNA"/>
</dbReference>
<dbReference type="Gene3D" id="3.40.50.300">
    <property type="entry name" value="P-loop containing nucleotide triphosphate hydrolases"/>
    <property type="match status" value="1"/>
</dbReference>
<accession>A0ABZ0X326</accession>
<keyword evidence="5" id="KW-0963">Cytoplasm</keyword>
<keyword evidence="5 7" id="KW-0418">Kinase</keyword>
<dbReference type="PROSITE" id="PS51219">
    <property type="entry name" value="DPCK"/>
    <property type="match status" value="1"/>
</dbReference>
<dbReference type="Proteomes" id="UP001324185">
    <property type="component" value="Chromosome"/>
</dbReference>
<protein>
    <recommendedName>
        <fullName evidence="5 6">Dephospho-CoA kinase</fullName>
        <ecNumber evidence="5 6">2.7.1.24</ecNumber>
    </recommendedName>
    <alternativeName>
        <fullName evidence="5">Dephosphocoenzyme A kinase</fullName>
    </alternativeName>
</protein>
<dbReference type="Pfam" id="PF01121">
    <property type="entry name" value="CoaE"/>
    <property type="match status" value="1"/>
</dbReference>
<comment type="subcellular location">
    <subcellularLocation>
        <location evidence="5">Cytoplasm</location>
    </subcellularLocation>
</comment>
<evidence type="ECO:0000313" key="8">
    <source>
        <dbReference type="Proteomes" id="UP001324185"/>
    </source>
</evidence>
<keyword evidence="3 5" id="KW-0067">ATP-binding</keyword>
<dbReference type="GO" id="GO:0004140">
    <property type="term" value="F:dephospho-CoA kinase activity"/>
    <property type="evidence" value="ECO:0007669"/>
    <property type="project" value="UniProtKB-EC"/>
</dbReference>
<evidence type="ECO:0000313" key="7">
    <source>
        <dbReference type="EMBL" id="WQG85006.1"/>
    </source>
</evidence>
<comment type="pathway">
    <text evidence="5">Cofactor biosynthesis; coenzyme A biosynthesis; CoA from (R)-pantothenate: step 5/5.</text>
</comment>
<sequence>MTYKVALTGGIASGKTAVSDMFAEQGVTVIDADVIAREVVAKGSQALQALTEHFGRDVLTAQGELDRKKLRNKVFSNEQDRMWLNNLLHPLIRQEMKRRQELADSVYSISVIPLLYESGQCKDYDRVLVVDCAEDVQLERLMARDLSSREQAQAILDKQADRKQRLSIADDVIVNDSDLHSLRQSVITLDNQYRQLARK</sequence>
<reference evidence="7 8" key="1">
    <citation type="submission" date="2023-11" db="EMBL/GenBank/DDBJ databases">
        <title>MicrobeMod: A computational toolkit for identifying prokaryotic methylation and restriction-modification with nanopore sequencing.</title>
        <authorList>
            <person name="Crits-Christoph A."/>
            <person name="Kang S.C."/>
            <person name="Lee H."/>
            <person name="Ostrov N."/>
        </authorList>
    </citation>
    <scope>NUCLEOTIDE SEQUENCE [LARGE SCALE GENOMIC DNA]</scope>
    <source>
        <strain evidence="7 8">DSMZ 16071</strain>
    </source>
</reference>
<gene>
    <name evidence="5 7" type="primary">coaE</name>
    <name evidence="7" type="ORF">SR900_11085</name>
</gene>
<keyword evidence="5 7" id="KW-0808">Transferase</keyword>
<dbReference type="NCBIfam" id="TIGR00152">
    <property type="entry name" value="dephospho-CoA kinase"/>
    <property type="match status" value="1"/>
</dbReference>
<keyword evidence="4 5" id="KW-0173">Coenzyme A biosynthesis</keyword>
<evidence type="ECO:0000256" key="4">
    <source>
        <dbReference type="ARBA" id="ARBA00022993"/>
    </source>
</evidence>
<evidence type="ECO:0000256" key="1">
    <source>
        <dbReference type="ARBA" id="ARBA00009018"/>
    </source>
</evidence>
<dbReference type="CDD" id="cd02022">
    <property type="entry name" value="DPCK"/>
    <property type="match status" value="1"/>
</dbReference>
<dbReference type="InterPro" id="IPR001977">
    <property type="entry name" value="Depp_CoAkinase"/>
</dbReference>
<evidence type="ECO:0000256" key="6">
    <source>
        <dbReference type="NCBIfam" id="TIGR00152"/>
    </source>
</evidence>
<proteinExistence type="inferred from homology"/>
<name>A0ABZ0X326_9GAMM</name>
<dbReference type="InterPro" id="IPR027417">
    <property type="entry name" value="P-loop_NTPase"/>
</dbReference>
<organism evidence="7 8">
    <name type="scientific">Kangiella aquimarina</name>
    <dbReference type="NCBI Taxonomy" id="261965"/>
    <lineage>
        <taxon>Bacteria</taxon>
        <taxon>Pseudomonadati</taxon>
        <taxon>Pseudomonadota</taxon>
        <taxon>Gammaproteobacteria</taxon>
        <taxon>Kangiellales</taxon>
        <taxon>Kangiellaceae</taxon>
        <taxon>Kangiella</taxon>
    </lineage>
</organism>